<evidence type="ECO:0000256" key="2">
    <source>
        <dbReference type="SAM" id="Phobius"/>
    </source>
</evidence>
<name>A0A0V1PZ31_9ASCO</name>
<dbReference type="OrthoDB" id="4026706at2759"/>
<accession>A0A0V1PZ31</accession>
<gene>
    <name evidence="3" type="ORF">AC631_02949</name>
</gene>
<dbReference type="RefSeq" id="XP_015467419.1">
    <property type="nucleotide sequence ID" value="XM_015611778.1"/>
</dbReference>
<keyword evidence="2" id="KW-1133">Transmembrane helix</keyword>
<proteinExistence type="predicted"/>
<comment type="caution">
    <text evidence="3">The sequence shown here is derived from an EMBL/GenBank/DDBJ whole genome shotgun (WGS) entry which is preliminary data.</text>
</comment>
<organism evidence="3 4">
    <name type="scientific">Debaryomyces fabryi</name>
    <dbReference type="NCBI Taxonomy" id="58627"/>
    <lineage>
        <taxon>Eukaryota</taxon>
        <taxon>Fungi</taxon>
        <taxon>Dikarya</taxon>
        <taxon>Ascomycota</taxon>
        <taxon>Saccharomycotina</taxon>
        <taxon>Pichiomycetes</taxon>
        <taxon>Debaryomycetaceae</taxon>
        <taxon>Debaryomyces</taxon>
    </lineage>
</organism>
<feature type="transmembrane region" description="Helical" evidence="2">
    <location>
        <begin position="325"/>
        <end position="343"/>
    </location>
</feature>
<evidence type="ECO:0000313" key="4">
    <source>
        <dbReference type="Proteomes" id="UP000054251"/>
    </source>
</evidence>
<keyword evidence="2" id="KW-0472">Membrane</keyword>
<keyword evidence="2" id="KW-0812">Transmembrane</keyword>
<dbReference type="AlphaFoldDB" id="A0A0V1PZ31"/>
<dbReference type="Proteomes" id="UP000054251">
    <property type="component" value="Unassembled WGS sequence"/>
</dbReference>
<sequence>MKRPKLGDRTGSTESITRTLVSLKASNRFTIQTNARAANGTPTNIPNASTPVRRTSGSNVSGFASTPALTSLDMGKKRLVDQFYSTYKDPQTSSGTDLTQYFRNGLNVSPSTEKTFRFTNYVAGAGSTSEDSLPSDAISDLVQSGGFAYIPMQNHPSHDESLTNQLLNIDSFTTDNENPEDVANGLADISLSLSSTLLSHTRDSFALTPTPSHASQAAANLDSLTQYLKDVRRSTIDILANLDSNKDFLKEKFRADINNSVSKLDEIVTVVTSLEYRLNHVRSKVNRNKQIMSQDLSPKIALLEKIDKRMSEYAKLSRRRHFRQISTCVFLLLVLILLYTVYIR</sequence>
<feature type="region of interest" description="Disordered" evidence="1">
    <location>
        <begin position="37"/>
        <end position="61"/>
    </location>
</feature>
<protein>
    <submittedName>
        <fullName evidence="3">Uncharacterized protein</fullName>
    </submittedName>
</protein>
<keyword evidence="4" id="KW-1185">Reference proteome</keyword>
<dbReference type="GeneID" id="26839958"/>
<reference evidence="3 4" key="1">
    <citation type="submission" date="2015-11" db="EMBL/GenBank/DDBJ databases">
        <title>The genome of Debaryomyces fabryi.</title>
        <authorList>
            <person name="Tafer H."/>
            <person name="Lopandic K."/>
        </authorList>
    </citation>
    <scope>NUCLEOTIDE SEQUENCE [LARGE SCALE GENOMIC DNA]</scope>
    <source>
        <strain evidence="3 4">CBS 789</strain>
    </source>
</reference>
<evidence type="ECO:0000256" key="1">
    <source>
        <dbReference type="SAM" id="MobiDB-lite"/>
    </source>
</evidence>
<evidence type="ECO:0000313" key="3">
    <source>
        <dbReference type="EMBL" id="KSA01317.1"/>
    </source>
</evidence>
<dbReference type="EMBL" id="LMYN01000057">
    <property type="protein sequence ID" value="KSA01317.1"/>
    <property type="molecule type" value="Genomic_DNA"/>
</dbReference>